<evidence type="ECO:0000256" key="1">
    <source>
        <dbReference type="SAM" id="MobiDB-lite"/>
    </source>
</evidence>
<dbReference type="InterPro" id="IPR008497">
    <property type="entry name" value="DUF779"/>
</dbReference>
<name>A0A934UWQ0_9MICO</name>
<dbReference type="EMBL" id="JAEHOI010000001">
    <property type="protein sequence ID" value="MBK0420498.1"/>
    <property type="molecule type" value="Genomic_DNA"/>
</dbReference>
<feature type="region of interest" description="Disordered" evidence="1">
    <location>
        <begin position="119"/>
        <end position="180"/>
    </location>
</feature>
<gene>
    <name evidence="2" type="ORF">JD292_00150</name>
</gene>
<protein>
    <submittedName>
        <fullName evidence="2">DUF779 domain-containing protein</fullName>
    </submittedName>
</protein>
<feature type="region of interest" description="Disordered" evidence="1">
    <location>
        <begin position="1"/>
        <end position="47"/>
    </location>
</feature>
<sequence length="239" mass="23970">MHTTSASENAAGGPREDRTAGATRQAEACELTAPPSRSAGATPISGCVDARPEVPGETESRLAFTPAALELIERLWAMHGPLMFHQSGGCCDGSAPMCYQLGEFKTGGQDVLLGTLELPAPAGLPAPQDRTGTAGTGSSAGTAGSAGAGGIAPEAASETGGPGGAPESATGSASASGSGSGREIEFWMSREQFGVWAHTHLTVDAVPGRGSGFSLEAPEGLRFLIRSRLLGVPDASGEH</sequence>
<proteinExistence type="predicted"/>
<feature type="compositionally biased region" description="Low complexity" evidence="1">
    <location>
        <begin position="151"/>
        <end position="177"/>
    </location>
</feature>
<reference evidence="2" key="1">
    <citation type="submission" date="2020-12" db="EMBL/GenBank/DDBJ databases">
        <title>Leucobacter sp. CAS2, isolated from Chromium sludge.</title>
        <authorList>
            <person name="Xu Z."/>
        </authorList>
    </citation>
    <scope>NUCLEOTIDE SEQUENCE</scope>
    <source>
        <strain evidence="2">CSA2</strain>
    </source>
</reference>
<comment type="caution">
    <text evidence="2">The sequence shown here is derived from an EMBL/GenBank/DDBJ whole genome shotgun (WGS) entry which is preliminary data.</text>
</comment>
<dbReference type="Proteomes" id="UP000618733">
    <property type="component" value="Unassembled WGS sequence"/>
</dbReference>
<dbReference type="Pfam" id="PF05610">
    <property type="entry name" value="DUF779"/>
    <property type="match status" value="2"/>
</dbReference>
<keyword evidence="3" id="KW-1185">Reference proteome</keyword>
<dbReference type="AlphaFoldDB" id="A0A934UWQ0"/>
<feature type="compositionally biased region" description="Low complexity" evidence="1">
    <location>
        <begin position="119"/>
        <end position="143"/>
    </location>
</feature>
<evidence type="ECO:0000313" key="3">
    <source>
        <dbReference type="Proteomes" id="UP000618733"/>
    </source>
</evidence>
<organism evidence="2 3">
    <name type="scientific">Leucobacter edaphi</name>
    <dbReference type="NCBI Taxonomy" id="2796472"/>
    <lineage>
        <taxon>Bacteria</taxon>
        <taxon>Bacillati</taxon>
        <taxon>Actinomycetota</taxon>
        <taxon>Actinomycetes</taxon>
        <taxon>Micrococcales</taxon>
        <taxon>Microbacteriaceae</taxon>
        <taxon>Leucobacter</taxon>
    </lineage>
</organism>
<evidence type="ECO:0000313" key="2">
    <source>
        <dbReference type="EMBL" id="MBK0420498.1"/>
    </source>
</evidence>
<accession>A0A934UWQ0</accession>